<dbReference type="PROSITE" id="PS50842">
    <property type="entry name" value="EXPANSIN_EG45"/>
    <property type="match status" value="1"/>
</dbReference>
<dbReference type="CDD" id="cd22269">
    <property type="entry name" value="DPBB_EG45-like"/>
    <property type="match status" value="1"/>
</dbReference>
<proteinExistence type="predicted"/>
<keyword evidence="1" id="KW-0732">Signal</keyword>
<feature type="domain" description="Expansin-like EG45" evidence="2">
    <location>
        <begin position="43"/>
        <end position="132"/>
    </location>
</feature>
<organism evidence="3 4">
    <name type="scientific">Dendrobium chrysotoxum</name>
    <name type="common">Orchid</name>
    <dbReference type="NCBI Taxonomy" id="161865"/>
    <lineage>
        <taxon>Eukaryota</taxon>
        <taxon>Viridiplantae</taxon>
        <taxon>Streptophyta</taxon>
        <taxon>Embryophyta</taxon>
        <taxon>Tracheophyta</taxon>
        <taxon>Spermatophyta</taxon>
        <taxon>Magnoliopsida</taxon>
        <taxon>Liliopsida</taxon>
        <taxon>Asparagales</taxon>
        <taxon>Orchidaceae</taxon>
        <taxon>Epidendroideae</taxon>
        <taxon>Malaxideae</taxon>
        <taxon>Dendrobiinae</taxon>
        <taxon>Dendrobium</taxon>
    </lineage>
</organism>
<dbReference type="EMBL" id="JAGFBR010000019">
    <property type="protein sequence ID" value="KAH0448946.1"/>
    <property type="molecule type" value="Genomic_DNA"/>
</dbReference>
<feature type="chain" id="PRO_5043395185" description="Expansin-like EG45 domain-containing protein" evidence="1">
    <location>
        <begin position="26"/>
        <end position="132"/>
    </location>
</feature>
<protein>
    <recommendedName>
        <fullName evidence="2">Expansin-like EG45 domain-containing protein</fullName>
    </recommendedName>
</protein>
<dbReference type="SUPFAM" id="SSF50685">
    <property type="entry name" value="Barwin-like endoglucanases"/>
    <property type="match status" value="1"/>
</dbReference>
<reference evidence="3 4" key="1">
    <citation type="journal article" date="2021" name="Hortic Res">
        <title>Chromosome-scale assembly of the Dendrobium chrysotoxum genome enhances the understanding of orchid evolution.</title>
        <authorList>
            <person name="Zhang Y."/>
            <person name="Zhang G.Q."/>
            <person name="Zhang D."/>
            <person name="Liu X.D."/>
            <person name="Xu X.Y."/>
            <person name="Sun W.H."/>
            <person name="Yu X."/>
            <person name="Zhu X."/>
            <person name="Wang Z.W."/>
            <person name="Zhao X."/>
            <person name="Zhong W.Y."/>
            <person name="Chen H."/>
            <person name="Yin W.L."/>
            <person name="Huang T."/>
            <person name="Niu S.C."/>
            <person name="Liu Z.J."/>
        </authorList>
    </citation>
    <scope>NUCLEOTIDE SEQUENCE [LARGE SCALE GENOMIC DNA]</scope>
    <source>
        <strain evidence="3">Lindl</strain>
    </source>
</reference>
<accession>A0AAV7FY65</accession>
<dbReference type="InterPro" id="IPR009009">
    <property type="entry name" value="RlpA-like_DPBB"/>
</dbReference>
<evidence type="ECO:0000313" key="4">
    <source>
        <dbReference type="Proteomes" id="UP000775213"/>
    </source>
</evidence>
<feature type="signal peptide" evidence="1">
    <location>
        <begin position="1"/>
        <end position="25"/>
    </location>
</feature>
<dbReference type="Pfam" id="PF03330">
    <property type="entry name" value="DPBB_1"/>
    <property type="match status" value="1"/>
</dbReference>
<dbReference type="AlphaFoldDB" id="A0AAV7FY65"/>
<dbReference type="Proteomes" id="UP000775213">
    <property type="component" value="Unassembled WGS sequence"/>
</dbReference>
<dbReference type="PANTHER" id="PTHR47480">
    <property type="entry name" value="EG45-LIKE DOMAIN CONTAINING PROTEIN"/>
    <property type="match status" value="1"/>
</dbReference>
<dbReference type="SMART" id="SM00837">
    <property type="entry name" value="DPBB_1"/>
    <property type="match status" value="1"/>
</dbReference>
<dbReference type="InterPro" id="IPR036908">
    <property type="entry name" value="RlpA-like_sf"/>
</dbReference>
<evidence type="ECO:0000259" key="2">
    <source>
        <dbReference type="PROSITE" id="PS50842"/>
    </source>
</evidence>
<evidence type="ECO:0000313" key="3">
    <source>
        <dbReference type="EMBL" id="KAH0448946.1"/>
    </source>
</evidence>
<name>A0AAV7FY65_DENCH</name>
<gene>
    <name evidence="3" type="ORF">IEQ34_022746</name>
</gene>
<dbReference type="InterPro" id="IPR007112">
    <property type="entry name" value="Expansin/allergen_DPBB_dom"/>
</dbReference>
<dbReference type="PANTHER" id="PTHR47480:SF6">
    <property type="entry name" value="EXPANSIN-LIKE EG45 DOMAIN-CONTAINING PROTEIN"/>
    <property type="match status" value="1"/>
</dbReference>
<dbReference type="Gene3D" id="2.40.40.10">
    <property type="entry name" value="RlpA-like domain"/>
    <property type="match status" value="1"/>
</dbReference>
<sequence length="132" mass="14580">MRFFLITSMLLLWLRLLQDAVPALGDVGTASSYDPPYIPTKCYGDSKYQFPANNMFAAVSESLWDNGAACGRMYRIRCLSGHGRPCKDGVVDVLVVDECSSNPCPSNILLSITAFMEISHKTSSNINIEFTM</sequence>
<evidence type="ECO:0000256" key="1">
    <source>
        <dbReference type="SAM" id="SignalP"/>
    </source>
</evidence>
<keyword evidence="4" id="KW-1185">Reference proteome</keyword>
<comment type="caution">
    <text evidence="3">The sequence shown here is derived from an EMBL/GenBank/DDBJ whole genome shotgun (WGS) entry which is preliminary data.</text>
</comment>